<evidence type="ECO:0000256" key="6">
    <source>
        <dbReference type="ARBA" id="ARBA00023136"/>
    </source>
</evidence>
<evidence type="ECO:0000256" key="4">
    <source>
        <dbReference type="ARBA" id="ARBA00022692"/>
    </source>
</evidence>
<evidence type="ECO:0000256" key="1">
    <source>
        <dbReference type="ARBA" id="ARBA00004141"/>
    </source>
</evidence>
<protein>
    <submittedName>
        <fullName evidence="8">Integral membrane protein</fullName>
    </submittedName>
</protein>
<evidence type="ECO:0000313" key="9">
    <source>
        <dbReference type="Proteomes" id="UP000007382"/>
    </source>
</evidence>
<organism evidence="8 9">
    <name type="scientific">Leptospirillum ferrooxidans (strain C2-3)</name>
    <dbReference type="NCBI Taxonomy" id="1162668"/>
    <lineage>
        <taxon>Bacteria</taxon>
        <taxon>Pseudomonadati</taxon>
        <taxon>Nitrospirota</taxon>
        <taxon>Nitrospiria</taxon>
        <taxon>Nitrospirales</taxon>
        <taxon>Nitrospiraceae</taxon>
        <taxon>Leptospirillum</taxon>
    </lineage>
</organism>
<keyword evidence="9" id="KW-1185">Reference proteome</keyword>
<dbReference type="NCBIfam" id="TIGR00056">
    <property type="entry name" value="MlaE family lipid ABC transporter permease subunit"/>
    <property type="match status" value="1"/>
</dbReference>
<feature type="transmembrane region" description="Helical" evidence="7">
    <location>
        <begin position="152"/>
        <end position="176"/>
    </location>
</feature>
<reference evidence="8 9" key="1">
    <citation type="journal article" date="2012" name="J. Bacteriol.">
        <title>Complete Genome Sequence of Leptospirillum ferrooxidans Strain C2-3, Isolated from a Fresh Volcanic Ash Deposit on the Island of Miyake, Japan.</title>
        <authorList>
            <person name="Fujimura R."/>
            <person name="Sato Y."/>
            <person name="Nishizawa T."/>
            <person name="Oshima K."/>
            <person name="Kim S.-W."/>
            <person name="Hattori M."/>
            <person name="Kamijo T."/>
            <person name="Ohta H."/>
        </authorList>
    </citation>
    <scope>NUCLEOTIDE SEQUENCE [LARGE SCALE GENOMIC DNA]</scope>
    <source>
        <strain evidence="8 9">C2-3</strain>
    </source>
</reference>
<dbReference type="Pfam" id="PF02405">
    <property type="entry name" value="MlaE"/>
    <property type="match status" value="1"/>
</dbReference>
<dbReference type="eggNOG" id="COG0767">
    <property type="taxonomic scope" value="Bacteria"/>
</dbReference>
<evidence type="ECO:0000256" key="7">
    <source>
        <dbReference type="RuleBase" id="RU362044"/>
    </source>
</evidence>
<dbReference type="PANTHER" id="PTHR30188:SF4">
    <property type="entry name" value="PROTEIN TRIGALACTOSYLDIACYLGLYCEROL 1, CHLOROPLASTIC"/>
    <property type="match status" value="1"/>
</dbReference>
<keyword evidence="3" id="KW-0813">Transport</keyword>
<evidence type="ECO:0000256" key="2">
    <source>
        <dbReference type="ARBA" id="ARBA00007556"/>
    </source>
</evidence>
<evidence type="ECO:0000313" key="8">
    <source>
        <dbReference type="EMBL" id="BAM07820.1"/>
    </source>
</evidence>
<dbReference type="STRING" id="1162668.LFE_2147"/>
<keyword evidence="5 7" id="KW-1133">Transmembrane helix</keyword>
<keyword evidence="4 7" id="KW-0812">Transmembrane</keyword>
<comment type="subcellular location">
    <subcellularLocation>
        <location evidence="1">Membrane</location>
        <topology evidence="1">Multi-pass membrane protein</topology>
    </subcellularLocation>
</comment>
<dbReference type="PANTHER" id="PTHR30188">
    <property type="entry name" value="ABC TRANSPORTER PERMEASE PROTEIN-RELATED"/>
    <property type="match status" value="1"/>
</dbReference>
<dbReference type="RefSeq" id="WP_014450303.1">
    <property type="nucleotide sequence ID" value="NC_017094.1"/>
</dbReference>
<dbReference type="PATRIC" id="fig|1162668.3.peg.2545"/>
<dbReference type="InterPro" id="IPR030802">
    <property type="entry name" value="Permease_MalE"/>
</dbReference>
<sequence length="255" mass="27267">MRILDWIGKRFIRFFTFFGLLASSATLAFGGIFRPAFKVKNYLIELVRVGADSTLVVIVTAFFTGMVLALQAWIGFRRFNAESLVGAVVSLSMTRELGPVITGLMVAGRSGSAMAAELGTMRVTEQIDAFTSLAVNPQTYLMTPRVYAGLTALPLLTVLADLVGIAGGYFVAVILLGLPHNSYVRGIAEYVNLHDFYSGLVKSAVFGALLSLLSCHMGFYASGGAAGVGRSVTVAVVASSMAILVSDYFLTSWLY</sequence>
<feature type="transmembrane region" description="Helical" evidence="7">
    <location>
        <begin position="12"/>
        <end position="33"/>
    </location>
</feature>
<feature type="transmembrane region" description="Helical" evidence="7">
    <location>
        <begin position="53"/>
        <end position="74"/>
    </location>
</feature>
<name>I0IRC1_LEPFC</name>
<evidence type="ECO:0000256" key="3">
    <source>
        <dbReference type="ARBA" id="ARBA00022448"/>
    </source>
</evidence>
<reference evidence="9" key="2">
    <citation type="submission" date="2012-03" db="EMBL/GenBank/DDBJ databases">
        <title>The complete genome sequence of the pioneer microbe on fresh volcanic deposit, Leptospirillum ferrooxidans strain C2-3.</title>
        <authorList>
            <person name="Fujimura R."/>
            <person name="Sato Y."/>
            <person name="Nishizawa T."/>
            <person name="Nanba K."/>
            <person name="Oshima K."/>
            <person name="Hattori M."/>
            <person name="Kamijo T."/>
            <person name="Ohta H."/>
        </authorList>
    </citation>
    <scope>NUCLEOTIDE SEQUENCE [LARGE SCALE GENOMIC DNA]</scope>
    <source>
        <strain evidence="9">C2-3</strain>
    </source>
</reference>
<proteinExistence type="inferred from homology"/>
<dbReference type="GO" id="GO:0043190">
    <property type="term" value="C:ATP-binding cassette (ABC) transporter complex"/>
    <property type="evidence" value="ECO:0007669"/>
    <property type="project" value="InterPro"/>
</dbReference>
<dbReference type="AlphaFoldDB" id="I0IRC1"/>
<dbReference type="OrthoDB" id="9806241at2"/>
<accession>I0IRC1</accession>
<dbReference type="GO" id="GO:0005548">
    <property type="term" value="F:phospholipid transporter activity"/>
    <property type="evidence" value="ECO:0007669"/>
    <property type="project" value="TreeGrafter"/>
</dbReference>
<dbReference type="HOGENOM" id="CLU_045686_1_1_0"/>
<gene>
    <name evidence="8" type="ordered locus">LFE_2147</name>
</gene>
<dbReference type="EMBL" id="AP012342">
    <property type="protein sequence ID" value="BAM07820.1"/>
    <property type="molecule type" value="Genomic_DNA"/>
</dbReference>
<evidence type="ECO:0000256" key="5">
    <source>
        <dbReference type="ARBA" id="ARBA00022989"/>
    </source>
</evidence>
<dbReference type="Proteomes" id="UP000007382">
    <property type="component" value="Chromosome"/>
</dbReference>
<dbReference type="InterPro" id="IPR003453">
    <property type="entry name" value="ABC_MlaE_roteobac"/>
</dbReference>
<comment type="similarity">
    <text evidence="2 7">Belongs to the MlaE permease family.</text>
</comment>
<feature type="transmembrane region" description="Helical" evidence="7">
    <location>
        <begin position="196"/>
        <end position="220"/>
    </location>
</feature>
<dbReference type="KEGG" id="lfc:LFE_2147"/>
<keyword evidence="6 7" id="KW-0472">Membrane</keyword>
<feature type="transmembrane region" description="Helical" evidence="7">
    <location>
        <begin position="232"/>
        <end position="250"/>
    </location>
</feature>